<organism evidence="2 3">
    <name type="scientific">Cyphomyrmex costatus</name>
    <dbReference type="NCBI Taxonomy" id="456900"/>
    <lineage>
        <taxon>Eukaryota</taxon>
        <taxon>Metazoa</taxon>
        <taxon>Ecdysozoa</taxon>
        <taxon>Arthropoda</taxon>
        <taxon>Hexapoda</taxon>
        <taxon>Insecta</taxon>
        <taxon>Pterygota</taxon>
        <taxon>Neoptera</taxon>
        <taxon>Endopterygota</taxon>
        <taxon>Hymenoptera</taxon>
        <taxon>Apocrita</taxon>
        <taxon>Aculeata</taxon>
        <taxon>Formicoidea</taxon>
        <taxon>Formicidae</taxon>
        <taxon>Myrmicinae</taxon>
        <taxon>Cyphomyrmex</taxon>
    </lineage>
</organism>
<keyword evidence="3" id="KW-1185">Reference proteome</keyword>
<accession>A0A195CVJ3</accession>
<dbReference type="EMBL" id="KQ977259">
    <property type="protein sequence ID" value="KYN04557.1"/>
    <property type="molecule type" value="Genomic_DNA"/>
</dbReference>
<dbReference type="AlphaFoldDB" id="A0A195CVJ3"/>
<feature type="region of interest" description="Disordered" evidence="1">
    <location>
        <begin position="70"/>
        <end position="97"/>
    </location>
</feature>
<proteinExistence type="predicted"/>
<reference evidence="2 3" key="1">
    <citation type="submission" date="2016-03" db="EMBL/GenBank/DDBJ databases">
        <title>Cyphomyrmex costatus WGS genome.</title>
        <authorList>
            <person name="Nygaard S."/>
            <person name="Hu H."/>
            <person name="Boomsma J."/>
            <person name="Zhang G."/>
        </authorList>
    </citation>
    <scope>NUCLEOTIDE SEQUENCE [LARGE SCALE GENOMIC DNA]</scope>
    <source>
        <strain evidence="2">MS0001</strain>
        <tissue evidence="2">Whole body</tissue>
    </source>
</reference>
<feature type="compositionally biased region" description="Pro residues" evidence="1">
    <location>
        <begin position="72"/>
        <end position="86"/>
    </location>
</feature>
<evidence type="ECO:0000256" key="1">
    <source>
        <dbReference type="SAM" id="MobiDB-lite"/>
    </source>
</evidence>
<dbReference type="Proteomes" id="UP000078542">
    <property type="component" value="Unassembled WGS sequence"/>
</dbReference>
<evidence type="ECO:0000313" key="2">
    <source>
        <dbReference type="EMBL" id="KYN04557.1"/>
    </source>
</evidence>
<gene>
    <name evidence="2" type="ORF">ALC62_04548</name>
</gene>
<evidence type="ECO:0000313" key="3">
    <source>
        <dbReference type="Proteomes" id="UP000078542"/>
    </source>
</evidence>
<sequence>MQKMQRKAEEDPLQYKCAATTRGKHSQCKISNTRLQYETITGVLDLDDRGVCLVAGILKIDAVVKLKNAAKEPPPPLPLPLPPPQQPQMLVEKDATL</sequence>
<name>A0A195CVJ3_9HYME</name>
<protein>
    <submittedName>
        <fullName evidence="2">Uncharacterized protein</fullName>
    </submittedName>
</protein>